<dbReference type="SMART" id="SM00671">
    <property type="entry name" value="SEL1"/>
    <property type="match status" value="1"/>
</dbReference>
<evidence type="ECO:0000313" key="3">
    <source>
        <dbReference type="EMBL" id="MFC3716065.1"/>
    </source>
</evidence>
<accession>A0ABV7XIQ8</accession>
<keyword evidence="4" id="KW-1185">Reference proteome</keyword>
<feature type="region of interest" description="Disordered" evidence="1">
    <location>
        <begin position="231"/>
        <end position="271"/>
    </location>
</feature>
<evidence type="ECO:0000256" key="2">
    <source>
        <dbReference type="SAM" id="SignalP"/>
    </source>
</evidence>
<evidence type="ECO:0000256" key="1">
    <source>
        <dbReference type="SAM" id="MobiDB-lite"/>
    </source>
</evidence>
<dbReference type="Gene3D" id="1.25.40.10">
    <property type="entry name" value="Tetratricopeptide repeat domain"/>
    <property type="match status" value="1"/>
</dbReference>
<dbReference type="RefSeq" id="WP_386743182.1">
    <property type="nucleotide sequence ID" value="NZ_JBHRYA010000007.1"/>
</dbReference>
<protein>
    <recommendedName>
        <fullName evidence="5">Sel1 repeat family protein</fullName>
    </recommendedName>
</protein>
<evidence type="ECO:0008006" key="5">
    <source>
        <dbReference type="Google" id="ProtNLM"/>
    </source>
</evidence>
<dbReference type="EMBL" id="JBHRYA010000007">
    <property type="protein sequence ID" value="MFC3716065.1"/>
    <property type="molecule type" value="Genomic_DNA"/>
</dbReference>
<dbReference type="SUPFAM" id="SSF81901">
    <property type="entry name" value="HCP-like"/>
    <property type="match status" value="1"/>
</dbReference>
<proteinExistence type="predicted"/>
<feature type="compositionally biased region" description="Low complexity" evidence="1">
    <location>
        <begin position="240"/>
        <end position="262"/>
    </location>
</feature>
<gene>
    <name evidence="3" type="ORF">ACFONC_07870</name>
</gene>
<keyword evidence="2" id="KW-0732">Signal</keyword>
<comment type="caution">
    <text evidence="3">The sequence shown here is derived from an EMBL/GenBank/DDBJ whole genome shotgun (WGS) entry which is preliminary data.</text>
</comment>
<feature type="signal peptide" evidence="2">
    <location>
        <begin position="1"/>
        <end position="19"/>
    </location>
</feature>
<reference evidence="4" key="1">
    <citation type="journal article" date="2019" name="Int. J. Syst. Evol. Microbiol.">
        <title>The Global Catalogue of Microorganisms (GCM) 10K type strain sequencing project: providing services to taxonomists for standard genome sequencing and annotation.</title>
        <authorList>
            <consortium name="The Broad Institute Genomics Platform"/>
            <consortium name="The Broad Institute Genome Sequencing Center for Infectious Disease"/>
            <person name="Wu L."/>
            <person name="Ma J."/>
        </authorList>
    </citation>
    <scope>NUCLEOTIDE SEQUENCE [LARGE SCALE GENOMIC DNA]</scope>
    <source>
        <strain evidence="4">KCTC 42441</strain>
    </source>
</reference>
<organism evidence="3 4">
    <name type="scientific">Luteimonas soli</name>
    <dbReference type="NCBI Taxonomy" id="1648966"/>
    <lineage>
        <taxon>Bacteria</taxon>
        <taxon>Pseudomonadati</taxon>
        <taxon>Pseudomonadota</taxon>
        <taxon>Gammaproteobacteria</taxon>
        <taxon>Lysobacterales</taxon>
        <taxon>Lysobacteraceae</taxon>
        <taxon>Luteimonas</taxon>
    </lineage>
</organism>
<sequence length="271" mass="30202">MRKTWWCLPVLLSTAFASLADKPPLPPDPTEDPVMVTSGFLNSHPDLRYRLLGMEAMREDRHEDAFKFFRRAAHFADKPSQGMVAEMLWNGDGVAQDRALAYAWMDLAAERGYAGFLGLRERYWSALDEAERARALEVGQEVYAHYGDAAAKPRIAIQLRRGLRQMTGSRTGMVGSLKIYVPGPGGFQQIDGSKFYDPRYWEPEKYQQWHDAIWLKPRIGRVTVGEVEQAEGSAVESRVPATAPDMDAAAPEAPDVPADAIPGTTLPPPEE</sequence>
<dbReference type="Proteomes" id="UP001595705">
    <property type="component" value="Unassembled WGS sequence"/>
</dbReference>
<evidence type="ECO:0000313" key="4">
    <source>
        <dbReference type="Proteomes" id="UP001595705"/>
    </source>
</evidence>
<dbReference type="InterPro" id="IPR011990">
    <property type="entry name" value="TPR-like_helical_dom_sf"/>
</dbReference>
<dbReference type="InterPro" id="IPR006597">
    <property type="entry name" value="Sel1-like"/>
</dbReference>
<feature type="chain" id="PRO_5046123736" description="Sel1 repeat family protein" evidence="2">
    <location>
        <begin position="20"/>
        <end position="271"/>
    </location>
</feature>
<name>A0ABV7XIQ8_9GAMM</name>